<name>A0A9W8GAR8_9FUNG</name>
<sequence length="214" mass="24181">MEPSDIVLLALGLLCPPGSVALKRGLNRDFIICVALTLLFWVPGVAFSWYLIFKHPLENFRQRGGQLGQYHTIEEGLHRNSINSAIVSDEDHFYRSEDDDSRSTTMTSESATHPQQPLAPPLRKSRSGRIKRPSQRTRNSRSQSNGSVGASASRPSTALHEAARSYAMRHQQRQQTNPVKKWFVDRFYFADPTQVPPSLQADPNDELHELDDSR</sequence>
<feature type="transmembrane region" description="Helical" evidence="7">
    <location>
        <begin position="31"/>
        <end position="53"/>
    </location>
</feature>
<dbReference type="Pfam" id="PF01679">
    <property type="entry name" value="Pmp3"/>
    <property type="match status" value="1"/>
</dbReference>
<organism evidence="8 9">
    <name type="scientific">Coemansia spiralis</name>
    <dbReference type="NCBI Taxonomy" id="417178"/>
    <lineage>
        <taxon>Eukaryota</taxon>
        <taxon>Fungi</taxon>
        <taxon>Fungi incertae sedis</taxon>
        <taxon>Zoopagomycota</taxon>
        <taxon>Kickxellomycotina</taxon>
        <taxon>Kickxellomycetes</taxon>
        <taxon>Kickxellales</taxon>
        <taxon>Kickxellaceae</taxon>
        <taxon>Coemansia</taxon>
    </lineage>
</organism>
<keyword evidence="5 7" id="KW-0472">Membrane</keyword>
<evidence type="ECO:0000256" key="5">
    <source>
        <dbReference type="ARBA" id="ARBA00023136"/>
    </source>
</evidence>
<dbReference type="OrthoDB" id="2802411at2759"/>
<reference evidence="8" key="1">
    <citation type="submission" date="2022-07" db="EMBL/GenBank/DDBJ databases">
        <title>Phylogenomic reconstructions and comparative analyses of Kickxellomycotina fungi.</title>
        <authorList>
            <person name="Reynolds N.K."/>
            <person name="Stajich J.E."/>
            <person name="Barry K."/>
            <person name="Grigoriev I.V."/>
            <person name="Crous P."/>
            <person name="Smith M.E."/>
        </authorList>
    </citation>
    <scope>NUCLEOTIDE SEQUENCE</scope>
    <source>
        <strain evidence="8">NRRL 3115</strain>
    </source>
</reference>
<comment type="subcellular location">
    <subcellularLocation>
        <location evidence="1">Membrane</location>
    </subcellularLocation>
</comment>
<dbReference type="InterPro" id="IPR000612">
    <property type="entry name" value="PMP3"/>
</dbReference>
<dbReference type="GO" id="GO:0016020">
    <property type="term" value="C:membrane"/>
    <property type="evidence" value="ECO:0007669"/>
    <property type="project" value="UniProtKB-SubCell"/>
</dbReference>
<feature type="compositionally biased region" description="Basic and acidic residues" evidence="6">
    <location>
        <begin position="205"/>
        <end position="214"/>
    </location>
</feature>
<evidence type="ECO:0000256" key="1">
    <source>
        <dbReference type="ARBA" id="ARBA00004370"/>
    </source>
</evidence>
<evidence type="ECO:0000256" key="4">
    <source>
        <dbReference type="ARBA" id="ARBA00022989"/>
    </source>
</evidence>
<accession>A0A9W8GAR8</accession>
<evidence type="ECO:0000256" key="6">
    <source>
        <dbReference type="SAM" id="MobiDB-lite"/>
    </source>
</evidence>
<feature type="region of interest" description="Disordered" evidence="6">
    <location>
        <begin position="93"/>
        <end position="157"/>
    </location>
</feature>
<evidence type="ECO:0000256" key="2">
    <source>
        <dbReference type="ARBA" id="ARBA00009530"/>
    </source>
</evidence>
<proteinExistence type="inferred from homology"/>
<evidence type="ECO:0000313" key="8">
    <source>
        <dbReference type="EMBL" id="KAJ2678706.1"/>
    </source>
</evidence>
<feature type="compositionally biased region" description="Basic residues" evidence="6">
    <location>
        <begin position="123"/>
        <end position="139"/>
    </location>
</feature>
<evidence type="ECO:0000256" key="7">
    <source>
        <dbReference type="SAM" id="Phobius"/>
    </source>
</evidence>
<dbReference type="Proteomes" id="UP001151518">
    <property type="component" value="Unassembled WGS sequence"/>
</dbReference>
<evidence type="ECO:0000313" key="9">
    <source>
        <dbReference type="Proteomes" id="UP001151518"/>
    </source>
</evidence>
<gene>
    <name evidence="8" type="ORF">GGI25_002090</name>
</gene>
<feature type="region of interest" description="Disordered" evidence="6">
    <location>
        <begin position="193"/>
        <end position="214"/>
    </location>
</feature>
<evidence type="ECO:0000256" key="3">
    <source>
        <dbReference type="ARBA" id="ARBA00022692"/>
    </source>
</evidence>
<dbReference type="AlphaFoldDB" id="A0A9W8GAR8"/>
<comment type="similarity">
    <text evidence="2">Belongs to the UPF0057 (PMP3) family.</text>
</comment>
<protein>
    <submittedName>
        <fullName evidence="8">Uncharacterized protein</fullName>
    </submittedName>
</protein>
<feature type="compositionally biased region" description="Polar residues" evidence="6">
    <location>
        <begin position="103"/>
        <end position="115"/>
    </location>
</feature>
<keyword evidence="4 7" id="KW-1133">Transmembrane helix</keyword>
<comment type="caution">
    <text evidence="8">The sequence shown here is derived from an EMBL/GenBank/DDBJ whole genome shotgun (WGS) entry which is preliminary data.</text>
</comment>
<keyword evidence="3 7" id="KW-0812">Transmembrane</keyword>
<dbReference type="EMBL" id="JANBTW010000018">
    <property type="protein sequence ID" value="KAJ2678706.1"/>
    <property type="molecule type" value="Genomic_DNA"/>
</dbReference>
<feature type="compositionally biased region" description="Polar residues" evidence="6">
    <location>
        <begin position="146"/>
        <end position="156"/>
    </location>
</feature>